<dbReference type="AlphaFoldDB" id="A0A7S9LSG3"/>
<dbReference type="Proteomes" id="UP000594800">
    <property type="component" value="Chromosome"/>
</dbReference>
<gene>
    <name evidence="2" type="ORF">I0K15_01065</name>
</gene>
<dbReference type="SUPFAM" id="SSF82657">
    <property type="entry name" value="BolA-like"/>
    <property type="match status" value="1"/>
</dbReference>
<accession>A0A7S9LSG3</accession>
<protein>
    <submittedName>
        <fullName evidence="2">BolA family transcriptional regulator</fullName>
    </submittedName>
</protein>
<dbReference type="PIRSF" id="PIRSF003113">
    <property type="entry name" value="BolA"/>
    <property type="match status" value="1"/>
</dbReference>
<evidence type="ECO:0000313" key="2">
    <source>
        <dbReference type="EMBL" id="QPH54403.1"/>
    </source>
</evidence>
<keyword evidence="3" id="KW-1185">Reference proteome</keyword>
<dbReference type="InterPro" id="IPR002634">
    <property type="entry name" value="BolA"/>
</dbReference>
<dbReference type="InterPro" id="IPR036065">
    <property type="entry name" value="BolA-like_sf"/>
</dbReference>
<dbReference type="PANTHER" id="PTHR46230">
    <property type="match status" value="1"/>
</dbReference>
<proteinExistence type="inferred from homology"/>
<comment type="similarity">
    <text evidence="1">Belongs to the BolA/IbaG family.</text>
</comment>
<dbReference type="EMBL" id="CP064942">
    <property type="protein sequence ID" value="QPH54403.1"/>
    <property type="molecule type" value="Genomic_DNA"/>
</dbReference>
<dbReference type="GO" id="GO:0016226">
    <property type="term" value="P:iron-sulfur cluster assembly"/>
    <property type="evidence" value="ECO:0007669"/>
    <property type="project" value="TreeGrafter"/>
</dbReference>
<dbReference type="Gene3D" id="3.30.300.90">
    <property type="entry name" value="BolA-like"/>
    <property type="match status" value="1"/>
</dbReference>
<dbReference type="Pfam" id="PF01722">
    <property type="entry name" value="BolA"/>
    <property type="match status" value="1"/>
</dbReference>
<name>A0A7S9LSG3_9RHOB</name>
<dbReference type="KEGG" id="poz:I0K15_01065"/>
<sequence>MKLRENFAPRELEVVDESHLHAGHAGAPDGGQSHFRVRMRAEALSGLSRVAAQRKIYAVLKDEMAGPVHALALDVGA</sequence>
<organism evidence="2 3">
    <name type="scientific">Pontivivens ytuae</name>
    <dbReference type="NCBI Taxonomy" id="2789856"/>
    <lineage>
        <taxon>Bacteria</taxon>
        <taxon>Pseudomonadati</taxon>
        <taxon>Pseudomonadota</taxon>
        <taxon>Alphaproteobacteria</taxon>
        <taxon>Rhodobacterales</taxon>
        <taxon>Paracoccaceae</taxon>
        <taxon>Pontivivens</taxon>
    </lineage>
</organism>
<reference evidence="2 3" key="1">
    <citation type="submission" date="2020-11" db="EMBL/GenBank/DDBJ databases">
        <title>Description of Pontivivens ytuae sp. nov. isolated from deep sea sediment of Mariana Trench.</title>
        <authorList>
            <person name="Wang Z."/>
            <person name="Sun Q.-L."/>
            <person name="Xu X.-D."/>
            <person name="Tang Y.-Z."/>
            <person name="Zhang J."/>
        </authorList>
    </citation>
    <scope>NUCLEOTIDE SEQUENCE [LARGE SCALE GENOMIC DNA]</scope>
    <source>
        <strain evidence="2 3">MT2928</strain>
    </source>
</reference>
<evidence type="ECO:0000313" key="3">
    <source>
        <dbReference type="Proteomes" id="UP000594800"/>
    </source>
</evidence>
<dbReference type="RefSeq" id="WP_196103612.1">
    <property type="nucleotide sequence ID" value="NZ_CP064942.1"/>
</dbReference>
<evidence type="ECO:0000256" key="1">
    <source>
        <dbReference type="RuleBase" id="RU003860"/>
    </source>
</evidence>
<dbReference type="PANTHER" id="PTHR46230:SF7">
    <property type="entry name" value="BOLA-LIKE PROTEIN 1"/>
    <property type="match status" value="1"/>
</dbReference>